<evidence type="ECO:0000256" key="9">
    <source>
        <dbReference type="ARBA" id="ARBA00022833"/>
    </source>
</evidence>
<evidence type="ECO:0000256" key="15">
    <source>
        <dbReference type="PIRNR" id="PIRNR006404"/>
    </source>
</evidence>
<evidence type="ECO:0000256" key="17">
    <source>
        <dbReference type="PIRSR" id="PIRSR006404-2"/>
    </source>
</evidence>
<feature type="binding site" evidence="17">
    <location>
        <position position="80"/>
    </location>
    <ligand>
        <name>Zn(2+)</name>
        <dbReference type="ChEBI" id="CHEBI:29105"/>
        <note>catalytic</note>
    </ligand>
</feature>
<feature type="transmembrane region" description="Helical" evidence="15">
    <location>
        <begin position="92"/>
        <end position="109"/>
    </location>
</feature>
<keyword evidence="10 15" id="KW-1133">Transmembrane helix</keyword>
<feature type="transmembrane region" description="Helical" evidence="15">
    <location>
        <begin position="60"/>
        <end position="80"/>
    </location>
</feature>
<keyword evidence="11 15" id="KW-0482">Metalloprotease</keyword>
<feature type="transmembrane region" description="Helical" evidence="15">
    <location>
        <begin position="7"/>
        <end position="32"/>
    </location>
</feature>
<dbReference type="Pfam" id="PF00571">
    <property type="entry name" value="CBS"/>
    <property type="match status" value="2"/>
</dbReference>
<feature type="transmembrane region" description="Helical" evidence="15">
    <location>
        <begin position="160"/>
        <end position="181"/>
    </location>
</feature>
<dbReference type="PIRSF" id="PIRSF006404">
    <property type="entry name" value="UCP006404_Pept_M50_CBS"/>
    <property type="match status" value="1"/>
</dbReference>
<feature type="binding site" evidence="17">
    <location>
        <position position="84"/>
    </location>
    <ligand>
        <name>Zn(2+)</name>
        <dbReference type="ChEBI" id="CHEBI:29105"/>
        <note>catalytic</note>
    </ligand>
</feature>
<evidence type="ECO:0000256" key="18">
    <source>
        <dbReference type="PROSITE-ProRule" id="PRU00703"/>
    </source>
</evidence>
<dbReference type="GO" id="GO:0046872">
    <property type="term" value="F:metal ion binding"/>
    <property type="evidence" value="ECO:0007669"/>
    <property type="project" value="UniProtKB-UniRule"/>
</dbReference>
<gene>
    <name evidence="20" type="ORF">CUJ86_10720</name>
</gene>
<protein>
    <recommendedName>
        <fullName evidence="15">Zinc metalloprotease</fullName>
    </recommendedName>
</protein>
<evidence type="ECO:0000313" key="20">
    <source>
        <dbReference type="EMBL" id="TAJ43458.1"/>
    </source>
</evidence>
<dbReference type="GO" id="GO:0008237">
    <property type="term" value="F:metallopeptidase activity"/>
    <property type="evidence" value="ECO:0007669"/>
    <property type="project" value="UniProtKB-UniRule"/>
</dbReference>
<reference evidence="20 21" key="1">
    <citation type="submission" date="2017-11" db="EMBL/GenBank/DDBJ databases">
        <title>Isolation and Characterization of Methanofollis Species from Methane Seep Offshore SW Taiwan.</title>
        <authorList>
            <person name="Teng N.-H."/>
            <person name="Lai M.-C."/>
            <person name="Chen S.-C."/>
        </authorList>
    </citation>
    <scope>NUCLEOTIDE SEQUENCE [LARGE SCALE GENOMIC DNA]</scope>
    <source>
        <strain evidence="20 21">FWC-SCC2</strain>
    </source>
</reference>
<keyword evidence="14" id="KW-0486">Methionine biosynthesis</keyword>
<dbReference type="Proteomes" id="UP000292580">
    <property type="component" value="Unassembled WGS sequence"/>
</dbReference>
<dbReference type="PANTHER" id="PTHR39188:SF3">
    <property type="entry name" value="STAGE IV SPORULATION PROTEIN FB"/>
    <property type="match status" value="1"/>
</dbReference>
<evidence type="ECO:0000256" key="3">
    <source>
        <dbReference type="ARBA" id="ARBA00022475"/>
    </source>
</evidence>
<dbReference type="InterPro" id="IPR016483">
    <property type="entry name" value="UCP006404_Pept_M50_CBS"/>
</dbReference>
<dbReference type="InterPro" id="IPR046342">
    <property type="entry name" value="CBS_dom_sf"/>
</dbReference>
<dbReference type="GO" id="GO:0009086">
    <property type="term" value="P:methionine biosynthetic process"/>
    <property type="evidence" value="ECO:0007669"/>
    <property type="project" value="UniProtKB-KW"/>
</dbReference>
<keyword evidence="3 15" id="KW-1003">Cell membrane</keyword>
<keyword evidence="5 15" id="KW-0812">Transmembrane</keyword>
<dbReference type="AlphaFoldDB" id="A0A483CQZ5"/>
<feature type="binding site" evidence="17">
    <location>
        <position position="187"/>
    </location>
    <ligand>
        <name>Zn(2+)</name>
        <dbReference type="ChEBI" id="CHEBI:29105"/>
        <note>catalytic</note>
    </ligand>
</feature>
<evidence type="ECO:0000256" key="16">
    <source>
        <dbReference type="PIRSR" id="PIRSR006404-1"/>
    </source>
</evidence>
<dbReference type="SUPFAM" id="SSF54631">
    <property type="entry name" value="CBS-domain pair"/>
    <property type="match status" value="1"/>
</dbReference>
<keyword evidence="13 15" id="KW-0472">Membrane</keyword>
<evidence type="ECO:0000256" key="13">
    <source>
        <dbReference type="ARBA" id="ARBA00023136"/>
    </source>
</evidence>
<keyword evidence="7" id="KW-0677">Repeat</keyword>
<sequence>MNGSFRIGHLFGIPIYLHWTFLIVVPLFAWIIGSQIALTTELLAETFGVEITMTAFVGGWIPYILGTAVAIGLFAGVLVHELAHSIVARSKGIKINSITLLIFGGVASMEEGTPDPKIELPMALAGPLTSFVIGLISLALTYGAAALVGTGQITPETGGIFIFFFGYLALLNLILFAFNLLPAFPMDGGRVLRAWLAKKMPLHQATRIAADVGRGFAVLFGIFGFLVFNPILIIIAFFIYIGANQEATMVRYNYLLRDISVGDVMSTPVQTVPPEMPVSEVMRLMYDTKHLGFPVVEHETLVGMITLGDIHAAPAIDREAMQVRDLMSRDVVTLPPTAQLTEAMQIMSKTGIGRIPVKKGGELVGIVTRTDVLTMLEIKEA</sequence>
<feature type="domain" description="CBS" evidence="19">
    <location>
        <begin position="327"/>
        <end position="381"/>
    </location>
</feature>
<dbReference type="CDD" id="cd06164">
    <property type="entry name" value="S2P-M50_SpoIVFB_CBS"/>
    <property type="match status" value="1"/>
</dbReference>
<comment type="cofactor">
    <cofactor evidence="15 17">
        <name>Zn(2+)</name>
        <dbReference type="ChEBI" id="CHEBI:29105"/>
    </cofactor>
    <text evidence="15 17">Binds 1 zinc ion per subunit.</text>
</comment>
<dbReference type="EMBL" id="PGCL01000006">
    <property type="protein sequence ID" value="TAJ43458.1"/>
    <property type="molecule type" value="Genomic_DNA"/>
</dbReference>
<keyword evidence="9 15" id="KW-0862">Zinc</keyword>
<comment type="subcellular location">
    <subcellularLocation>
        <location evidence="1 15">Cell membrane</location>
        <topology evidence="1 15">Multi-pass membrane protein</topology>
    </subcellularLocation>
</comment>
<evidence type="ECO:0000256" key="10">
    <source>
        <dbReference type="ARBA" id="ARBA00022989"/>
    </source>
</evidence>
<evidence type="ECO:0000256" key="4">
    <source>
        <dbReference type="ARBA" id="ARBA00022670"/>
    </source>
</evidence>
<proteinExistence type="inferred from homology"/>
<dbReference type="InterPro" id="IPR008915">
    <property type="entry name" value="Peptidase_M50"/>
</dbReference>
<comment type="similarity">
    <text evidence="2 15">Belongs to the peptidase M50B family.</text>
</comment>
<evidence type="ECO:0000256" key="6">
    <source>
        <dbReference type="ARBA" id="ARBA00022723"/>
    </source>
</evidence>
<name>A0A483CQZ5_9EURY</name>
<dbReference type="GO" id="GO:0005886">
    <property type="term" value="C:plasma membrane"/>
    <property type="evidence" value="ECO:0007669"/>
    <property type="project" value="UniProtKB-SubCell"/>
</dbReference>
<dbReference type="Pfam" id="PF02163">
    <property type="entry name" value="Peptidase_M50"/>
    <property type="match status" value="1"/>
</dbReference>
<feature type="transmembrane region" description="Helical" evidence="15">
    <location>
        <begin position="129"/>
        <end position="148"/>
    </location>
</feature>
<dbReference type="PANTHER" id="PTHR39188">
    <property type="entry name" value="MEMBRANE-ASSOCIATED ZINC METALLOPROTEASE M50B"/>
    <property type="match status" value="1"/>
</dbReference>
<dbReference type="SMART" id="SM00116">
    <property type="entry name" value="CBS"/>
    <property type="match status" value="2"/>
</dbReference>
<keyword evidence="4 15" id="KW-0645">Protease</keyword>
<keyword evidence="12 18" id="KW-0129">CBS domain</keyword>
<evidence type="ECO:0000256" key="14">
    <source>
        <dbReference type="ARBA" id="ARBA00023167"/>
    </source>
</evidence>
<evidence type="ECO:0000256" key="1">
    <source>
        <dbReference type="ARBA" id="ARBA00004651"/>
    </source>
</evidence>
<feature type="domain" description="CBS" evidence="19">
    <location>
        <begin position="265"/>
        <end position="321"/>
    </location>
</feature>
<feature type="active site" evidence="16">
    <location>
        <position position="81"/>
    </location>
</feature>
<evidence type="ECO:0000256" key="12">
    <source>
        <dbReference type="ARBA" id="ARBA00023122"/>
    </source>
</evidence>
<feature type="transmembrane region" description="Helical" evidence="15">
    <location>
        <begin position="216"/>
        <end position="241"/>
    </location>
</feature>
<comment type="caution">
    <text evidence="20">The sequence shown here is derived from an EMBL/GenBank/DDBJ whole genome shotgun (WGS) entry which is preliminary data.</text>
</comment>
<keyword evidence="8 15" id="KW-0378">Hydrolase</keyword>
<evidence type="ECO:0000313" key="21">
    <source>
        <dbReference type="Proteomes" id="UP000292580"/>
    </source>
</evidence>
<keyword evidence="21" id="KW-1185">Reference proteome</keyword>
<accession>A0A483CQZ5</accession>
<evidence type="ECO:0000256" key="8">
    <source>
        <dbReference type="ARBA" id="ARBA00022801"/>
    </source>
</evidence>
<dbReference type="RefSeq" id="WP_130647571.1">
    <property type="nucleotide sequence ID" value="NZ_PGCL01000006.1"/>
</dbReference>
<dbReference type="InterPro" id="IPR000644">
    <property type="entry name" value="CBS_dom"/>
</dbReference>
<evidence type="ECO:0000259" key="19">
    <source>
        <dbReference type="PROSITE" id="PS51371"/>
    </source>
</evidence>
<evidence type="ECO:0000256" key="11">
    <source>
        <dbReference type="ARBA" id="ARBA00023049"/>
    </source>
</evidence>
<organism evidence="20 21">
    <name type="scientific">Methanofollis fontis</name>
    <dbReference type="NCBI Taxonomy" id="2052832"/>
    <lineage>
        <taxon>Archaea</taxon>
        <taxon>Methanobacteriati</taxon>
        <taxon>Methanobacteriota</taxon>
        <taxon>Stenosarchaea group</taxon>
        <taxon>Methanomicrobia</taxon>
        <taxon>Methanomicrobiales</taxon>
        <taxon>Methanomicrobiaceae</taxon>
        <taxon>Methanofollis</taxon>
    </lineage>
</organism>
<dbReference type="CDD" id="cd04801">
    <property type="entry name" value="CBS_pair_peptidase_M50"/>
    <property type="match status" value="1"/>
</dbReference>
<evidence type="ECO:0000256" key="2">
    <source>
        <dbReference type="ARBA" id="ARBA00007931"/>
    </source>
</evidence>
<evidence type="ECO:0000256" key="5">
    <source>
        <dbReference type="ARBA" id="ARBA00022692"/>
    </source>
</evidence>
<evidence type="ECO:0000256" key="7">
    <source>
        <dbReference type="ARBA" id="ARBA00022737"/>
    </source>
</evidence>
<dbReference type="GO" id="GO:0006508">
    <property type="term" value="P:proteolysis"/>
    <property type="evidence" value="ECO:0007669"/>
    <property type="project" value="UniProtKB-KW"/>
</dbReference>
<keyword evidence="14" id="KW-0028">Amino-acid biosynthesis</keyword>
<dbReference type="OrthoDB" id="12044at2157"/>
<dbReference type="PROSITE" id="PS51371">
    <property type="entry name" value="CBS"/>
    <property type="match status" value="2"/>
</dbReference>
<keyword evidence="6 15" id="KW-0479">Metal-binding</keyword>
<dbReference type="Gene3D" id="3.10.580.10">
    <property type="entry name" value="CBS-domain"/>
    <property type="match status" value="2"/>
</dbReference>